<gene>
    <name evidence="7" type="ORF">H9815_14155</name>
</gene>
<name>A0A9D2EH17_9MICO</name>
<keyword evidence="3" id="KW-0560">Oxidoreductase</keyword>
<keyword evidence="1" id="KW-0575">Peroxidase</keyword>
<evidence type="ECO:0000256" key="2">
    <source>
        <dbReference type="ARBA" id="ARBA00022862"/>
    </source>
</evidence>
<evidence type="ECO:0000256" key="3">
    <source>
        <dbReference type="ARBA" id="ARBA00023002"/>
    </source>
</evidence>
<evidence type="ECO:0000313" key="7">
    <source>
        <dbReference type="EMBL" id="HIZ36911.1"/>
    </source>
</evidence>
<evidence type="ECO:0000259" key="6">
    <source>
        <dbReference type="PROSITE" id="PS51352"/>
    </source>
</evidence>
<keyword evidence="4" id="KW-0676">Redox-active center</keyword>
<dbReference type="PIRSF" id="PIRSF000239">
    <property type="entry name" value="AHPC"/>
    <property type="match status" value="1"/>
</dbReference>
<dbReference type="InterPro" id="IPR036249">
    <property type="entry name" value="Thioredoxin-like_sf"/>
</dbReference>
<organism evidence="7 8">
    <name type="scientific">Candidatus Ruania gallistercoris</name>
    <dbReference type="NCBI Taxonomy" id="2838746"/>
    <lineage>
        <taxon>Bacteria</taxon>
        <taxon>Bacillati</taxon>
        <taxon>Actinomycetota</taxon>
        <taxon>Actinomycetes</taxon>
        <taxon>Micrococcales</taxon>
        <taxon>Ruaniaceae</taxon>
        <taxon>Ruania</taxon>
    </lineage>
</organism>
<dbReference type="InterPro" id="IPR000866">
    <property type="entry name" value="AhpC/TSA"/>
</dbReference>
<evidence type="ECO:0000256" key="5">
    <source>
        <dbReference type="PIRSR" id="PIRSR000239-1"/>
    </source>
</evidence>
<evidence type="ECO:0000256" key="1">
    <source>
        <dbReference type="ARBA" id="ARBA00022559"/>
    </source>
</evidence>
<dbReference type="GO" id="GO:0004601">
    <property type="term" value="F:peroxidase activity"/>
    <property type="evidence" value="ECO:0007669"/>
    <property type="project" value="UniProtKB-KW"/>
</dbReference>
<proteinExistence type="predicted"/>
<protein>
    <submittedName>
        <fullName evidence="7">Redoxin domain-containing protein</fullName>
    </submittedName>
</protein>
<dbReference type="Pfam" id="PF00578">
    <property type="entry name" value="AhpC-TSA"/>
    <property type="match status" value="1"/>
</dbReference>
<dbReference type="InterPro" id="IPR050455">
    <property type="entry name" value="Tpx_Peroxidase_subfamily"/>
</dbReference>
<dbReference type="PANTHER" id="PTHR43110:SF1">
    <property type="entry name" value="THIOL PEROXIDASE"/>
    <property type="match status" value="1"/>
</dbReference>
<evidence type="ECO:0000256" key="4">
    <source>
        <dbReference type="ARBA" id="ARBA00023284"/>
    </source>
</evidence>
<dbReference type="EMBL" id="DXBY01000244">
    <property type="protein sequence ID" value="HIZ36911.1"/>
    <property type="molecule type" value="Genomic_DNA"/>
</dbReference>
<feature type="active site" description="Cysteine sulfenic acid (-SOH) intermediate; for peroxidase activity" evidence="5">
    <location>
        <position position="52"/>
    </location>
</feature>
<dbReference type="Proteomes" id="UP000824037">
    <property type="component" value="Unassembled WGS sequence"/>
</dbReference>
<dbReference type="InterPro" id="IPR024706">
    <property type="entry name" value="Peroxiredoxin_AhpC-typ"/>
</dbReference>
<sequence length="167" mass="17788">MASPDGAGSPGVGAVAPDFTAPNVHGAPVSLLELRGRPVLLVFVPFAFTPVCTDEAAALQQAWSAWQDRGVQVLMISCDAMPTLRHWAEEQDVTFEVLSDFWPHGRVARAYGAFSELDGAADRVSVLIDADGVLRWRGSSARGVARPVADYQAAIDELLAGDGRSVR</sequence>
<dbReference type="PANTHER" id="PTHR43110">
    <property type="entry name" value="THIOL PEROXIDASE"/>
    <property type="match status" value="1"/>
</dbReference>
<dbReference type="Gene3D" id="3.40.30.10">
    <property type="entry name" value="Glutaredoxin"/>
    <property type="match status" value="1"/>
</dbReference>
<evidence type="ECO:0000313" key="8">
    <source>
        <dbReference type="Proteomes" id="UP000824037"/>
    </source>
</evidence>
<reference evidence="7" key="2">
    <citation type="submission" date="2021-04" db="EMBL/GenBank/DDBJ databases">
        <authorList>
            <person name="Gilroy R."/>
        </authorList>
    </citation>
    <scope>NUCLEOTIDE SEQUENCE</scope>
    <source>
        <strain evidence="7">ChiGjej4B4-7305</strain>
    </source>
</reference>
<reference evidence="7" key="1">
    <citation type="journal article" date="2021" name="PeerJ">
        <title>Extensive microbial diversity within the chicken gut microbiome revealed by metagenomics and culture.</title>
        <authorList>
            <person name="Gilroy R."/>
            <person name="Ravi A."/>
            <person name="Getino M."/>
            <person name="Pursley I."/>
            <person name="Horton D.L."/>
            <person name="Alikhan N.F."/>
            <person name="Baker D."/>
            <person name="Gharbi K."/>
            <person name="Hall N."/>
            <person name="Watson M."/>
            <person name="Adriaenssens E.M."/>
            <person name="Foster-Nyarko E."/>
            <person name="Jarju S."/>
            <person name="Secka A."/>
            <person name="Antonio M."/>
            <person name="Oren A."/>
            <person name="Chaudhuri R.R."/>
            <person name="La Ragione R."/>
            <person name="Hildebrand F."/>
            <person name="Pallen M.J."/>
        </authorList>
    </citation>
    <scope>NUCLEOTIDE SEQUENCE</scope>
    <source>
        <strain evidence="7">ChiGjej4B4-7305</strain>
    </source>
</reference>
<dbReference type="SUPFAM" id="SSF52833">
    <property type="entry name" value="Thioredoxin-like"/>
    <property type="match status" value="1"/>
</dbReference>
<dbReference type="InterPro" id="IPR013766">
    <property type="entry name" value="Thioredoxin_domain"/>
</dbReference>
<feature type="domain" description="Thioredoxin" evidence="6">
    <location>
        <begin position="10"/>
        <end position="160"/>
    </location>
</feature>
<dbReference type="AlphaFoldDB" id="A0A9D2EH17"/>
<comment type="caution">
    <text evidence="7">The sequence shown here is derived from an EMBL/GenBank/DDBJ whole genome shotgun (WGS) entry which is preliminary data.</text>
</comment>
<keyword evidence="2" id="KW-0049">Antioxidant</keyword>
<accession>A0A9D2EH17</accession>
<dbReference type="PROSITE" id="PS51352">
    <property type="entry name" value="THIOREDOXIN_2"/>
    <property type="match status" value="1"/>
</dbReference>